<dbReference type="InterPro" id="IPR005561">
    <property type="entry name" value="ANTAR"/>
</dbReference>
<dbReference type="Gene3D" id="3.40.50.2300">
    <property type="match status" value="1"/>
</dbReference>
<sequence length="187" mass="21611">MTQKKLLLVSCNEKILDRLSKILINANCDVKTAESKERALLISDQFTPDLVLLDNTYYNDDGSDLTERLFESGTLFLFICQHEIERVSLTSNNPDKLLDLLPDINITLKWATDIRRLKETEQRYSKAIQTGRVVDVVIGILMERHNLQRESAFELLRQRARSERVQLRILAQEILDAEEKINAITPK</sequence>
<feature type="domain" description="ANTAR" evidence="1">
    <location>
        <begin position="114"/>
        <end position="175"/>
    </location>
</feature>
<dbReference type="SMART" id="SM01012">
    <property type="entry name" value="ANTAR"/>
    <property type="match status" value="1"/>
</dbReference>
<dbReference type="Proteomes" id="UP000886667">
    <property type="component" value="Unassembled WGS sequence"/>
</dbReference>
<name>A0A9E4N420_9GAMM</name>
<dbReference type="Gene3D" id="1.10.10.10">
    <property type="entry name" value="Winged helix-like DNA-binding domain superfamily/Winged helix DNA-binding domain"/>
    <property type="match status" value="1"/>
</dbReference>
<evidence type="ECO:0000259" key="1">
    <source>
        <dbReference type="PROSITE" id="PS50921"/>
    </source>
</evidence>
<organism evidence="2 3">
    <name type="scientific">Candidatus Thiodiazotropha taylori</name>
    <dbReference type="NCBI Taxonomy" id="2792791"/>
    <lineage>
        <taxon>Bacteria</taxon>
        <taxon>Pseudomonadati</taxon>
        <taxon>Pseudomonadota</taxon>
        <taxon>Gammaproteobacteria</taxon>
        <taxon>Chromatiales</taxon>
        <taxon>Sedimenticolaceae</taxon>
        <taxon>Candidatus Thiodiazotropha</taxon>
    </lineage>
</organism>
<comment type="caution">
    <text evidence="2">The sequence shown here is derived from an EMBL/GenBank/DDBJ whole genome shotgun (WGS) entry which is preliminary data.</text>
</comment>
<accession>A0A9E4N420</accession>
<dbReference type="AlphaFoldDB" id="A0A9E4N420"/>
<evidence type="ECO:0000313" key="2">
    <source>
        <dbReference type="EMBL" id="MCG7946357.1"/>
    </source>
</evidence>
<protein>
    <submittedName>
        <fullName evidence="2">ANTAR domain-containing protein</fullName>
    </submittedName>
</protein>
<dbReference type="PROSITE" id="PS50921">
    <property type="entry name" value="ANTAR"/>
    <property type="match status" value="1"/>
</dbReference>
<proteinExistence type="predicted"/>
<dbReference type="SUPFAM" id="SSF52172">
    <property type="entry name" value="CheY-like"/>
    <property type="match status" value="1"/>
</dbReference>
<dbReference type="InterPro" id="IPR011006">
    <property type="entry name" value="CheY-like_superfamily"/>
</dbReference>
<evidence type="ECO:0000313" key="3">
    <source>
        <dbReference type="Proteomes" id="UP000886667"/>
    </source>
</evidence>
<dbReference type="GO" id="GO:0003723">
    <property type="term" value="F:RNA binding"/>
    <property type="evidence" value="ECO:0007669"/>
    <property type="project" value="InterPro"/>
</dbReference>
<gene>
    <name evidence="2" type="ORF">JAZ07_08430</name>
</gene>
<dbReference type="EMBL" id="JAEPCM010000276">
    <property type="protein sequence ID" value="MCG7946357.1"/>
    <property type="molecule type" value="Genomic_DNA"/>
</dbReference>
<dbReference type="Pfam" id="PF03861">
    <property type="entry name" value="ANTAR"/>
    <property type="match status" value="1"/>
</dbReference>
<reference evidence="2" key="1">
    <citation type="journal article" date="2021" name="Proc. Natl. Acad. Sci. U.S.A.">
        <title>Global biogeography of chemosynthetic symbionts reveals both localized and globally distributed symbiont groups. .</title>
        <authorList>
            <person name="Osvatic J.T."/>
            <person name="Wilkins L.G.E."/>
            <person name="Leibrecht L."/>
            <person name="Leray M."/>
            <person name="Zauner S."/>
            <person name="Polzin J."/>
            <person name="Camacho Y."/>
            <person name="Gros O."/>
            <person name="van Gils J.A."/>
            <person name="Eisen J.A."/>
            <person name="Petersen J.M."/>
            <person name="Yuen B."/>
        </authorList>
    </citation>
    <scope>NUCLEOTIDE SEQUENCE</scope>
    <source>
        <strain evidence="2">MAGclacostrist064TRANS</strain>
    </source>
</reference>
<dbReference type="InterPro" id="IPR036388">
    <property type="entry name" value="WH-like_DNA-bd_sf"/>
</dbReference>